<name>A0A1I6P416_9CAUL</name>
<reference evidence="3" key="1">
    <citation type="submission" date="2016-10" db="EMBL/GenBank/DDBJ databases">
        <authorList>
            <person name="Varghese N."/>
            <person name="Submissions S."/>
        </authorList>
    </citation>
    <scope>NUCLEOTIDE SEQUENCE [LARGE SCALE GENOMIC DNA]</scope>
    <source>
        <strain evidence="3">CGMCC 1.10683</strain>
    </source>
</reference>
<organism evidence="2 3">
    <name type="scientific">Brevundimonas viscosa</name>
    <dbReference type="NCBI Taxonomy" id="871741"/>
    <lineage>
        <taxon>Bacteria</taxon>
        <taxon>Pseudomonadati</taxon>
        <taxon>Pseudomonadota</taxon>
        <taxon>Alphaproteobacteria</taxon>
        <taxon>Caulobacterales</taxon>
        <taxon>Caulobacteraceae</taxon>
        <taxon>Brevundimonas</taxon>
    </lineage>
</organism>
<dbReference type="Proteomes" id="UP000198788">
    <property type="component" value="Unassembled WGS sequence"/>
</dbReference>
<evidence type="ECO:0000313" key="3">
    <source>
        <dbReference type="Proteomes" id="UP000198788"/>
    </source>
</evidence>
<proteinExistence type="predicted"/>
<accession>A0A1I6P416</accession>
<feature type="chain" id="PRO_5011688249" description="Repeat domain-containing protein" evidence="1">
    <location>
        <begin position="26"/>
        <end position="329"/>
    </location>
</feature>
<protein>
    <recommendedName>
        <fullName evidence="4">Repeat domain-containing protein</fullName>
    </recommendedName>
</protein>
<keyword evidence="1" id="KW-0732">Signal</keyword>
<dbReference type="OrthoDB" id="7206454at2"/>
<feature type="signal peptide" evidence="1">
    <location>
        <begin position="1"/>
        <end position="25"/>
    </location>
</feature>
<gene>
    <name evidence="2" type="ORF">SAMN05192570_0820</name>
</gene>
<evidence type="ECO:0000313" key="2">
    <source>
        <dbReference type="EMBL" id="SFS34966.1"/>
    </source>
</evidence>
<evidence type="ECO:0000256" key="1">
    <source>
        <dbReference type="SAM" id="SignalP"/>
    </source>
</evidence>
<keyword evidence="3" id="KW-1185">Reference proteome</keyword>
<dbReference type="RefSeq" id="WP_092306994.1">
    <property type="nucleotide sequence ID" value="NZ_FOZV01000001.1"/>
</dbReference>
<sequence length="329" mass="35576">MSISLANVRGTVVVGLWLALSPADAAAQEPPPGFVRYVLDELNRGSLDIEDPTNRSIQLTETPPGVLVPVDVSRDGVADWLIQWPEEPRFCGTGGCRLSLYVSESEHFLRVFDRQAWDPEIRTIGDEVRLEASFHHLNCLSAREVCRLAWSWDPVTRSLSERPSADGEAVISGFGEATVDLGDSEGRPVLPSSVPAAVLDRHLAGRRACGPPDEPEEFTVSYPAVASTPDLNGDGGRDWVIEAPSACEGQSPPAYGYEVWVTNGTEEAVRAFVSEPGRWPRFKVDRAPAQLLDGPACLPDTACGTVTLEWDPASRAFRPASSQSAPSQS</sequence>
<evidence type="ECO:0008006" key="4">
    <source>
        <dbReference type="Google" id="ProtNLM"/>
    </source>
</evidence>
<dbReference type="AlphaFoldDB" id="A0A1I6P416"/>
<dbReference type="EMBL" id="FOZV01000001">
    <property type="protein sequence ID" value="SFS34966.1"/>
    <property type="molecule type" value="Genomic_DNA"/>
</dbReference>
<dbReference type="STRING" id="871741.SAMN05192570_0820"/>